<gene>
    <name evidence="12" type="ORF">CLF_109201</name>
</gene>
<evidence type="ECO:0000256" key="10">
    <source>
        <dbReference type="SAM" id="Phobius"/>
    </source>
</evidence>
<dbReference type="GO" id="GO:0008188">
    <property type="term" value="F:neuropeptide receptor activity"/>
    <property type="evidence" value="ECO:0007669"/>
    <property type="project" value="TreeGrafter"/>
</dbReference>
<dbReference type="GO" id="GO:0005886">
    <property type="term" value="C:plasma membrane"/>
    <property type="evidence" value="ECO:0007669"/>
    <property type="project" value="TreeGrafter"/>
</dbReference>
<feature type="transmembrane region" description="Helical" evidence="10">
    <location>
        <begin position="370"/>
        <end position="390"/>
    </location>
</feature>
<feature type="compositionally biased region" description="Basic and acidic residues" evidence="9">
    <location>
        <begin position="802"/>
        <end position="824"/>
    </location>
</feature>
<dbReference type="PANTHER" id="PTHR24235:SF29">
    <property type="entry name" value="GH23382P"/>
    <property type="match status" value="1"/>
</dbReference>
<dbReference type="PANTHER" id="PTHR24235">
    <property type="entry name" value="NEUROPEPTIDE Y RECEPTOR"/>
    <property type="match status" value="1"/>
</dbReference>
<evidence type="ECO:0000313" key="13">
    <source>
        <dbReference type="Proteomes" id="UP000008909"/>
    </source>
</evidence>
<evidence type="ECO:0000256" key="6">
    <source>
        <dbReference type="ARBA" id="ARBA00023170"/>
    </source>
</evidence>
<comment type="subcellular location">
    <subcellularLocation>
        <location evidence="1">Membrane</location>
        <topology evidence="1">Multi-pass membrane protein</topology>
    </subcellularLocation>
</comment>
<evidence type="ECO:0000256" key="1">
    <source>
        <dbReference type="ARBA" id="ARBA00004141"/>
    </source>
</evidence>
<dbReference type="PROSITE" id="PS00237">
    <property type="entry name" value="G_PROTEIN_RECEP_F1_1"/>
    <property type="match status" value="1"/>
</dbReference>
<feature type="compositionally biased region" description="Polar residues" evidence="9">
    <location>
        <begin position="915"/>
        <end position="945"/>
    </location>
</feature>
<evidence type="ECO:0000256" key="3">
    <source>
        <dbReference type="ARBA" id="ARBA00022989"/>
    </source>
</evidence>
<dbReference type="InterPro" id="IPR017452">
    <property type="entry name" value="GPCR_Rhodpsn_7TM"/>
</dbReference>
<dbReference type="CDD" id="cd15203">
    <property type="entry name" value="7tmA_NPYR-like"/>
    <property type="match status" value="1"/>
</dbReference>
<keyword evidence="6 8" id="KW-0675">Receptor</keyword>
<evidence type="ECO:0000256" key="5">
    <source>
        <dbReference type="ARBA" id="ARBA00023136"/>
    </source>
</evidence>
<keyword evidence="3 10" id="KW-1133">Transmembrane helix</keyword>
<feature type="transmembrane region" description="Helical" evidence="10">
    <location>
        <begin position="332"/>
        <end position="350"/>
    </location>
</feature>
<keyword evidence="2 8" id="KW-0812">Transmembrane</keyword>
<comment type="similarity">
    <text evidence="8">Belongs to the G-protein coupled receptor 1 family.</text>
</comment>
<evidence type="ECO:0000256" key="7">
    <source>
        <dbReference type="ARBA" id="ARBA00023224"/>
    </source>
</evidence>
<organism evidence="12 13">
    <name type="scientific">Clonorchis sinensis</name>
    <name type="common">Chinese liver fluke</name>
    <dbReference type="NCBI Taxonomy" id="79923"/>
    <lineage>
        <taxon>Eukaryota</taxon>
        <taxon>Metazoa</taxon>
        <taxon>Spiralia</taxon>
        <taxon>Lophotrochozoa</taxon>
        <taxon>Platyhelminthes</taxon>
        <taxon>Trematoda</taxon>
        <taxon>Digenea</taxon>
        <taxon>Opisthorchiida</taxon>
        <taxon>Opisthorchiata</taxon>
        <taxon>Opisthorchiidae</taxon>
        <taxon>Clonorchis</taxon>
    </lineage>
</organism>
<evidence type="ECO:0000256" key="2">
    <source>
        <dbReference type="ARBA" id="ARBA00022692"/>
    </source>
</evidence>
<feature type="non-terminal residue" evidence="12">
    <location>
        <position position="1"/>
    </location>
</feature>
<dbReference type="EMBL" id="DF143385">
    <property type="protein sequence ID" value="GAA43353.1"/>
    <property type="molecule type" value="Genomic_DNA"/>
</dbReference>
<reference evidence="12" key="1">
    <citation type="journal article" date="2011" name="Genome Biol.">
        <title>The draft genome of the carcinogenic human liver fluke Clonorchis sinensis.</title>
        <authorList>
            <person name="Wang X."/>
            <person name="Chen W."/>
            <person name="Huang Y."/>
            <person name="Sun J."/>
            <person name="Men J."/>
            <person name="Liu H."/>
            <person name="Luo F."/>
            <person name="Guo L."/>
            <person name="Lv X."/>
            <person name="Deng C."/>
            <person name="Zhou C."/>
            <person name="Fan Y."/>
            <person name="Li X."/>
            <person name="Huang L."/>
            <person name="Hu Y."/>
            <person name="Liang C."/>
            <person name="Hu X."/>
            <person name="Xu J."/>
            <person name="Yu X."/>
        </authorList>
    </citation>
    <scope>NUCLEOTIDE SEQUENCE [LARGE SCALE GENOMIC DNA]</scope>
    <source>
        <strain evidence="12">Henan</strain>
    </source>
</reference>
<keyword evidence="4 8" id="KW-0297">G-protein coupled receptor</keyword>
<evidence type="ECO:0000259" key="11">
    <source>
        <dbReference type="PROSITE" id="PS50262"/>
    </source>
</evidence>
<feature type="domain" description="G-protein coupled receptors family 1 profile" evidence="11">
    <location>
        <begin position="310"/>
        <end position="586"/>
    </location>
</feature>
<dbReference type="GO" id="GO:0043005">
    <property type="term" value="C:neuron projection"/>
    <property type="evidence" value="ECO:0007669"/>
    <property type="project" value="TreeGrafter"/>
</dbReference>
<feature type="transmembrane region" description="Helical" evidence="10">
    <location>
        <begin position="529"/>
        <end position="551"/>
    </location>
</feature>
<keyword evidence="13" id="KW-1185">Reference proteome</keyword>
<protein>
    <submittedName>
        <fullName evidence="12">Neuropeptide FF receptor 2</fullName>
    </submittedName>
</protein>
<dbReference type="Pfam" id="PF00001">
    <property type="entry name" value="7tm_1"/>
    <property type="match status" value="1"/>
</dbReference>
<dbReference type="PRINTS" id="PR00237">
    <property type="entry name" value="GPCRRHODOPSN"/>
</dbReference>
<keyword evidence="7 8" id="KW-0807">Transducer</keyword>
<dbReference type="GO" id="GO:0042923">
    <property type="term" value="F:neuropeptide binding"/>
    <property type="evidence" value="ECO:0007669"/>
    <property type="project" value="TreeGrafter"/>
</dbReference>
<evidence type="ECO:0000256" key="4">
    <source>
        <dbReference type="ARBA" id="ARBA00023040"/>
    </source>
</evidence>
<dbReference type="InterPro" id="IPR000276">
    <property type="entry name" value="GPCR_Rhodpsn"/>
</dbReference>
<dbReference type="PROSITE" id="PS50262">
    <property type="entry name" value="G_PROTEIN_RECEP_F1_2"/>
    <property type="match status" value="1"/>
</dbReference>
<keyword evidence="5 10" id="KW-0472">Membrane</keyword>
<proteinExistence type="inferred from homology"/>
<feature type="transmembrane region" description="Helical" evidence="10">
    <location>
        <begin position="410"/>
        <end position="431"/>
    </location>
</feature>
<sequence length="1324" mass="149297">DGSLQTNYTVIKRSNVHAYPYLDAGIRILKRSKDVSDVSLRPTREPRTCNPALEAVLVMSCIVYAKPSCAEESTVFDAKFRVTEAVRWRYLELTDGCERDYEKFGVRYIFIVVNFETENPEKLIYGKSDTQIGQNSIGDYSRNQAKPETNLQCSRPDSMVIARLRCLSDSQAFVRVHLCVCALPGSGNSNSPPTHKNVLRLLSDAVGLAKGQTLWRCSCRHQRLILLSQQPRSYFHMLSTKLVAGFGHLYWATAHASQKVSTSKVTQPHSQKILLHSTYASLEYGSHRINWVQTSLGVIYGLLAVVGVLSNVLVAYILLFIRRRTLSNITNIFVLVLALSDILLCGFNMPVQMYYELKESAPLNSVACKIMFSIFGIPMHISCLIILLIACDRYQIIIYPLYPRMSPRMALILVAVVVAISVGNSLPVAVYSTAITVVHHPNISEHMSHDHVTPYSQRDKLLSTESHIYCVEQWTNTTSRLIYSFATFLLHFFIPLALTACLYGHIFCRLHERRFHRGALERKRRTNKILIRIVVCFVICWTPWACFSLWLELHAYFVQSSSVAQNMNSLTSSAGMETSLVDILSLSIISKRMARETLWYTATGDSPLTLSQPELLNMYNAESEIQKGHAPTAPSAPEWSKKLSDDFPIFGLSTLENHTRVIDLCLKLFAMGSGCINPWLYGWFNKFFLSILKMFWKRAMHKNNWIMKIKEVIGRARYVRWKRVPQQSVPIYEKRSTDFDSTIHSGNGNQRNHCESYMTKSRYRTCYCCGAYCTCSFFYRPRLLLPNDVQNKVEGSFAGRPKNFDHSNKDSSNKDSAKKTDSCERCAATGGRTGSGSKTSQSGSAKHKGSRHSGDILITPVNGQVVEGDAKFDVPQSANNNGNKREIEFGGYKRFGRRFSPRFSGSSTGTFSYLDPSTKQTSLNPSSAFTPTPRGSFQRSTEQNSFSKLEIPTVPKFNSPTTGNFGPPHEPDLSSAFKYSWNKDSRININSRNSAHQPHSIFYENQEDPSDSEGDNHVITIFCPQLQTEPRPMELLTVHEQSDSPSNQSTNQIEEPTREVIQISVHTSENNTGTGLCFHNRQMFPLENSELTADKIPSIASGVATSGQFAKEIPFVDDESDDTPNELPKFTSDQTSGSGEPPLMAEIADEVDLSERVSPTHRPTAEKRQELPQQTARLIKTTELESSSNKENPIMKNKRRFSIYPGFTFQYHHRTSAGKTLSEIPRRLTLKESRRRGSVRHLREEVQKFAERQYAAAQNKKKLLPFPELNSNESSDVDDFAQISRLVAREALLERQARVRAHSLGATLDGDAAKSRTRHSIGKH</sequence>
<evidence type="ECO:0000256" key="9">
    <source>
        <dbReference type="SAM" id="MobiDB-lite"/>
    </source>
</evidence>
<feature type="region of interest" description="Disordered" evidence="9">
    <location>
        <begin position="910"/>
        <end position="945"/>
    </location>
</feature>
<feature type="region of interest" description="Disordered" evidence="9">
    <location>
        <begin position="1116"/>
        <end position="1142"/>
    </location>
</feature>
<dbReference type="SUPFAM" id="SSF81321">
    <property type="entry name" value="Family A G protein-coupled receptor-like"/>
    <property type="match status" value="1"/>
</dbReference>
<evidence type="ECO:0000313" key="12">
    <source>
        <dbReference type="EMBL" id="GAA43353.1"/>
    </source>
</evidence>
<dbReference type="SMART" id="SM01381">
    <property type="entry name" value="7TM_GPCR_Srsx"/>
    <property type="match status" value="1"/>
</dbReference>
<name>H2KSF5_CLOSI</name>
<feature type="compositionally biased region" description="Low complexity" evidence="9">
    <location>
        <begin position="827"/>
        <end position="844"/>
    </location>
</feature>
<feature type="region of interest" description="Disordered" evidence="9">
    <location>
        <begin position="797"/>
        <end position="856"/>
    </location>
</feature>
<evidence type="ECO:0000256" key="8">
    <source>
        <dbReference type="RuleBase" id="RU000688"/>
    </source>
</evidence>
<dbReference type="Proteomes" id="UP000008909">
    <property type="component" value="Unassembled WGS sequence"/>
</dbReference>
<accession>H2KSF5</accession>
<feature type="transmembrane region" description="Helical" evidence="10">
    <location>
        <begin position="298"/>
        <end position="320"/>
    </location>
</feature>
<reference key="2">
    <citation type="submission" date="2011-10" db="EMBL/GenBank/DDBJ databases">
        <title>The genome and transcriptome sequence of Clonorchis sinensis provide insights into the carcinogenic liver fluke.</title>
        <authorList>
            <person name="Wang X."/>
            <person name="Huang Y."/>
            <person name="Chen W."/>
            <person name="Liu H."/>
            <person name="Guo L."/>
            <person name="Chen Y."/>
            <person name="Luo F."/>
            <person name="Zhou W."/>
            <person name="Sun J."/>
            <person name="Mao Q."/>
            <person name="Liang P."/>
            <person name="Zhou C."/>
            <person name="Tian Y."/>
            <person name="Men J."/>
            <person name="Lv X."/>
            <person name="Huang L."/>
            <person name="Zhou J."/>
            <person name="Hu Y."/>
            <person name="Li R."/>
            <person name="Zhang F."/>
            <person name="Lei H."/>
            <person name="Li X."/>
            <person name="Hu X."/>
            <person name="Liang C."/>
            <person name="Xu J."/>
            <person name="Wu Z."/>
            <person name="Yu X."/>
        </authorList>
    </citation>
    <scope>NUCLEOTIDE SEQUENCE</scope>
    <source>
        <strain>Henan</strain>
    </source>
</reference>
<feature type="transmembrane region" description="Helical" evidence="10">
    <location>
        <begin position="481"/>
        <end position="508"/>
    </location>
</feature>
<dbReference type="Gene3D" id="1.20.1070.10">
    <property type="entry name" value="Rhodopsin 7-helix transmembrane proteins"/>
    <property type="match status" value="1"/>
</dbReference>